<comment type="similarity">
    <text evidence="1">Belongs to the phosphoribulokinase family.</text>
</comment>
<dbReference type="PROSITE" id="PS00567">
    <property type="entry name" value="PHOSPHORIBULOKINASE"/>
    <property type="match status" value="1"/>
</dbReference>
<dbReference type="EMBL" id="LAZR01002261">
    <property type="protein sequence ID" value="KKN32304.1"/>
    <property type="molecule type" value="Genomic_DNA"/>
</dbReference>
<dbReference type="InterPro" id="IPR027417">
    <property type="entry name" value="P-loop_NTPase"/>
</dbReference>
<evidence type="ECO:0000256" key="6">
    <source>
        <dbReference type="ARBA" id="ARBA00022840"/>
    </source>
</evidence>
<dbReference type="Gene3D" id="3.40.50.300">
    <property type="entry name" value="P-loop containing nucleotide triphosphate hydrolases"/>
    <property type="match status" value="1"/>
</dbReference>
<protein>
    <recommendedName>
        <fullName evidence="2">phosphoribulokinase</fullName>
        <ecNumber evidence="2">2.7.1.19</ecNumber>
    </recommendedName>
</protein>
<dbReference type="InterPro" id="IPR006083">
    <property type="entry name" value="PRK/URK"/>
</dbReference>
<dbReference type="EC" id="2.7.1.19" evidence="2"/>
<keyword evidence="4" id="KW-0547">Nucleotide-binding</keyword>
<dbReference type="NCBIfam" id="NF011997">
    <property type="entry name" value="PRK15453.1"/>
    <property type="match status" value="1"/>
</dbReference>
<evidence type="ECO:0000256" key="1">
    <source>
        <dbReference type="ARBA" id="ARBA00009719"/>
    </source>
</evidence>
<organism evidence="9">
    <name type="scientific">marine sediment metagenome</name>
    <dbReference type="NCBI Taxonomy" id="412755"/>
    <lineage>
        <taxon>unclassified sequences</taxon>
        <taxon>metagenomes</taxon>
        <taxon>ecological metagenomes</taxon>
    </lineage>
</organism>
<keyword evidence="3" id="KW-0808">Transferase</keyword>
<dbReference type="InterPro" id="IPR006082">
    <property type="entry name" value="PRK"/>
</dbReference>
<dbReference type="Pfam" id="PF00485">
    <property type="entry name" value="PRK"/>
    <property type="match status" value="1"/>
</dbReference>
<name>A0A0F9PQ45_9ZZZZ</name>
<dbReference type="GO" id="GO:0008974">
    <property type="term" value="F:phosphoribulokinase activity"/>
    <property type="evidence" value="ECO:0007669"/>
    <property type="project" value="UniProtKB-EC"/>
</dbReference>
<comment type="catalytic activity">
    <reaction evidence="7">
        <text>D-ribulose 5-phosphate + ATP = D-ribulose 1,5-bisphosphate + ADP + H(+)</text>
        <dbReference type="Rhea" id="RHEA:19365"/>
        <dbReference type="ChEBI" id="CHEBI:15378"/>
        <dbReference type="ChEBI" id="CHEBI:30616"/>
        <dbReference type="ChEBI" id="CHEBI:57870"/>
        <dbReference type="ChEBI" id="CHEBI:58121"/>
        <dbReference type="ChEBI" id="CHEBI:456216"/>
        <dbReference type="EC" id="2.7.1.19"/>
    </reaction>
</comment>
<gene>
    <name evidence="9" type="ORF">LCGC14_0815230</name>
</gene>
<comment type="caution">
    <text evidence="9">The sequence shown here is derived from an EMBL/GenBank/DDBJ whole genome shotgun (WGS) entry which is preliminary data.</text>
</comment>
<feature type="domain" description="Phosphoribulokinase/uridine kinase" evidence="8">
    <location>
        <begin position="7"/>
        <end position="214"/>
    </location>
</feature>
<evidence type="ECO:0000256" key="3">
    <source>
        <dbReference type="ARBA" id="ARBA00022679"/>
    </source>
</evidence>
<proteinExistence type="inferred from homology"/>
<sequence length="290" mass="32990">MSVSHPIIAVTGSSGAGTSTVKHAFEDIFRRGRIKPVVVEGDSFHRFNRDEMNAAVEHAEAKGSALTHFSPEANRLDRLESLFQTYSETGAGETRHYVHDEEEALKYGEASGTFTPWQEIDNDSDLLFYEGLHGAIVTDEVNIPKFVDLLIGVVPVINLEWIQKVKRDCTNRGYSQEAVVDIILKRMPDYIHHITPQFSRTHINFQRVPLIDTSNPFMMREIPTSDESLVVIRFKDPKQANFPYYLSMLKDSFMSRPNNMVVPAVKMGLAIEVIMTPFIEEMMIKKRQRG</sequence>
<dbReference type="PRINTS" id="PR00478">
    <property type="entry name" value="PHRIBLKINASE"/>
</dbReference>
<dbReference type="AlphaFoldDB" id="A0A0F9PQ45"/>
<keyword evidence="6" id="KW-0067">ATP-binding</keyword>
<dbReference type="SUPFAM" id="SSF52540">
    <property type="entry name" value="P-loop containing nucleoside triphosphate hydrolases"/>
    <property type="match status" value="1"/>
</dbReference>
<dbReference type="GO" id="GO:0005975">
    <property type="term" value="P:carbohydrate metabolic process"/>
    <property type="evidence" value="ECO:0007669"/>
    <property type="project" value="InterPro"/>
</dbReference>
<reference evidence="9" key="1">
    <citation type="journal article" date="2015" name="Nature">
        <title>Complex archaea that bridge the gap between prokaryotes and eukaryotes.</title>
        <authorList>
            <person name="Spang A."/>
            <person name="Saw J.H."/>
            <person name="Jorgensen S.L."/>
            <person name="Zaremba-Niedzwiedzka K."/>
            <person name="Martijn J."/>
            <person name="Lind A.E."/>
            <person name="van Eijk R."/>
            <person name="Schleper C."/>
            <person name="Guy L."/>
            <person name="Ettema T.J."/>
        </authorList>
    </citation>
    <scope>NUCLEOTIDE SEQUENCE</scope>
</reference>
<evidence type="ECO:0000256" key="7">
    <source>
        <dbReference type="ARBA" id="ARBA00047663"/>
    </source>
</evidence>
<accession>A0A0F9PQ45</accession>
<evidence type="ECO:0000259" key="8">
    <source>
        <dbReference type="Pfam" id="PF00485"/>
    </source>
</evidence>
<keyword evidence="5" id="KW-0418">Kinase</keyword>
<evidence type="ECO:0000313" key="9">
    <source>
        <dbReference type="EMBL" id="KKN32304.1"/>
    </source>
</evidence>
<evidence type="ECO:0000256" key="5">
    <source>
        <dbReference type="ARBA" id="ARBA00022777"/>
    </source>
</evidence>
<evidence type="ECO:0000256" key="2">
    <source>
        <dbReference type="ARBA" id="ARBA00012042"/>
    </source>
</evidence>
<dbReference type="GO" id="GO:0005524">
    <property type="term" value="F:ATP binding"/>
    <property type="evidence" value="ECO:0007669"/>
    <property type="project" value="UniProtKB-KW"/>
</dbReference>
<evidence type="ECO:0000256" key="4">
    <source>
        <dbReference type="ARBA" id="ARBA00022741"/>
    </source>
</evidence>